<evidence type="ECO:0000256" key="2">
    <source>
        <dbReference type="SAM" id="MobiDB-lite"/>
    </source>
</evidence>
<feature type="compositionally biased region" description="Low complexity" evidence="2">
    <location>
        <begin position="390"/>
        <end position="401"/>
    </location>
</feature>
<feature type="coiled-coil region" evidence="1">
    <location>
        <begin position="795"/>
        <end position="840"/>
    </location>
</feature>
<sequence>MQWDIIKIINKKNNNFIAIILQVQAFPYRIIQNKSYKFSFKILENNYEAPVFFNQQEDSQKSISEQDEPINTVKNNDYKQQQLGNKLQYLQQNEINNQKGLILQSPEYSERQQFNFETNEGFLKKKNSNLFPQINSEQESLQNETHTQQLGIALGCCNSDYIMENKDKVLNKQNKKQFVIISQDLDISNYEDSLQMSIGDIIEVQINYGKQFMEVLYINQTTQKYCINQKELLQLQQPQEYLPCLALKNPNIAIQFEPHKNSVILQNKDYNNQTDGLKIACWPRPLIQSGKYRFSFTVKQKNYVQKYTKQVLNFKSEKELKKTNIFKEKVTQVIESQSQNQKLKLQKFSSDIKNIHLESSQASVDDDKQAVDSEIIPFTIGLTQSSLKTSLNNKSQQQQQNRKSKANNMTDSKRNSQYSNKQYKQQVDLKQKIASYEHFQMIENFDQYELFLVDLNAQISTHNVYMIGNDYLISDSIDPNNIYNEVNMKINEGDTILCEVNINNEYSYIQYVNTNTSQSYTQQIEVDEEDPFYPSVGLGTDQYEIVFNDDLVQLKFDFNEGEKFIMDVHQLKGDNDYTEIRLASKNMNIHSPNYFEFKTIIHERIENLMVCAVLQENFDHMEITDLQADQIKDVIPKCLNNNPQLKFFRFVYGEIFISETEKLNQQKMKMNQELELKYAQLQKLLQKQGGGNSKEIEQMKLQLEKEIEEKEKAMLGKNKEFEEQNILFYQLLYMIKYIFSQAHKKSLINKEKNLQPKINKIFKIQKIQISSQKIKLISKIIYLNKKKFQNFYNRVEDLELKLEEENEFKAKLQEEMDNNIENLKNQVNETKTEYDEAKNMY</sequence>
<dbReference type="EMBL" id="LDAU01000129">
    <property type="protein sequence ID" value="KRX03658.1"/>
    <property type="molecule type" value="Genomic_DNA"/>
</dbReference>
<protein>
    <submittedName>
        <fullName evidence="3">Uncharacterized protein</fullName>
    </submittedName>
</protein>
<keyword evidence="1" id="KW-0175">Coiled coil</keyword>
<accession>A0A0V0QNI0</accession>
<comment type="caution">
    <text evidence="3">The sequence shown here is derived from an EMBL/GenBank/DDBJ whole genome shotgun (WGS) entry which is preliminary data.</text>
</comment>
<gene>
    <name evidence="3" type="ORF">PPERSA_04210</name>
</gene>
<organism evidence="3 4">
    <name type="scientific">Pseudocohnilembus persalinus</name>
    <name type="common">Ciliate</name>
    <dbReference type="NCBI Taxonomy" id="266149"/>
    <lineage>
        <taxon>Eukaryota</taxon>
        <taxon>Sar</taxon>
        <taxon>Alveolata</taxon>
        <taxon>Ciliophora</taxon>
        <taxon>Intramacronucleata</taxon>
        <taxon>Oligohymenophorea</taxon>
        <taxon>Scuticociliatia</taxon>
        <taxon>Philasterida</taxon>
        <taxon>Pseudocohnilembidae</taxon>
        <taxon>Pseudocohnilembus</taxon>
    </lineage>
</organism>
<feature type="compositionally biased region" description="Polar residues" evidence="2">
    <location>
        <begin position="415"/>
        <end position="424"/>
    </location>
</feature>
<evidence type="ECO:0000313" key="4">
    <source>
        <dbReference type="Proteomes" id="UP000054937"/>
    </source>
</evidence>
<evidence type="ECO:0000313" key="3">
    <source>
        <dbReference type="EMBL" id="KRX03658.1"/>
    </source>
</evidence>
<name>A0A0V0QNI0_PSEPJ</name>
<evidence type="ECO:0000256" key="1">
    <source>
        <dbReference type="SAM" id="Coils"/>
    </source>
</evidence>
<dbReference type="Proteomes" id="UP000054937">
    <property type="component" value="Unassembled WGS sequence"/>
</dbReference>
<feature type="region of interest" description="Disordered" evidence="2">
    <location>
        <begin position="389"/>
        <end position="424"/>
    </location>
</feature>
<feature type="coiled-coil region" evidence="1">
    <location>
        <begin position="657"/>
        <end position="724"/>
    </location>
</feature>
<dbReference type="AlphaFoldDB" id="A0A0V0QNI0"/>
<keyword evidence="4" id="KW-1185">Reference proteome</keyword>
<dbReference type="InParanoid" id="A0A0V0QNI0"/>
<reference evidence="3 4" key="1">
    <citation type="journal article" date="2015" name="Sci. Rep.">
        <title>Genome of the facultative scuticociliatosis pathogen Pseudocohnilembus persalinus provides insight into its virulence through horizontal gene transfer.</title>
        <authorList>
            <person name="Xiong J."/>
            <person name="Wang G."/>
            <person name="Cheng J."/>
            <person name="Tian M."/>
            <person name="Pan X."/>
            <person name="Warren A."/>
            <person name="Jiang C."/>
            <person name="Yuan D."/>
            <person name="Miao W."/>
        </authorList>
    </citation>
    <scope>NUCLEOTIDE SEQUENCE [LARGE SCALE GENOMIC DNA]</scope>
    <source>
        <strain evidence="3">36N120E</strain>
    </source>
</reference>
<proteinExistence type="predicted"/>